<feature type="signal peptide" evidence="1">
    <location>
        <begin position="1"/>
        <end position="19"/>
    </location>
</feature>
<proteinExistence type="predicted"/>
<comment type="caution">
    <text evidence="2">The sequence shown here is derived from an EMBL/GenBank/DDBJ whole genome shotgun (WGS) entry which is preliminary data.</text>
</comment>
<dbReference type="AlphaFoldDB" id="A0AAW0Q5C9"/>
<reference evidence="2 3" key="1">
    <citation type="submission" date="2023-01" db="EMBL/GenBank/DDBJ databases">
        <title>Analysis of 21 Apiospora genomes using comparative genomics revels a genus with tremendous synthesis potential of carbohydrate active enzymes and secondary metabolites.</title>
        <authorList>
            <person name="Sorensen T."/>
        </authorList>
    </citation>
    <scope>NUCLEOTIDE SEQUENCE [LARGE SCALE GENOMIC DNA]</scope>
    <source>
        <strain evidence="2 3">CBS 117206</strain>
    </source>
</reference>
<protein>
    <recommendedName>
        <fullName evidence="4">Secreted protein</fullName>
    </recommendedName>
</protein>
<feature type="chain" id="PRO_5043429855" description="Secreted protein" evidence="1">
    <location>
        <begin position="20"/>
        <end position="177"/>
    </location>
</feature>
<dbReference type="Proteomes" id="UP001392437">
    <property type="component" value="Unassembled WGS sequence"/>
</dbReference>
<evidence type="ECO:0000313" key="3">
    <source>
        <dbReference type="Proteomes" id="UP001392437"/>
    </source>
</evidence>
<evidence type="ECO:0008006" key="4">
    <source>
        <dbReference type="Google" id="ProtNLM"/>
    </source>
</evidence>
<organism evidence="2 3">
    <name type="scientific">Apiospora kogelbergensis</name>
    <dbReference type="NCBI Taxonomy" id="1337665"/>
    <lineage>
        <taxon>Eukaryota</taxon>
        <taxon>Fungi</taxon>
        <taxon>Dikarya</taxon>
        <taxon>Ascomycota</taxon>
        <taxon>Pezizomycotina</taxon>
        <taxon>Sordariomycetes</taxon>
        <taxon>Xylariomycetidae</taxon>
        <taxon>Amphisphaeriales</taxon>
        <taxon>Apiosporaceae</taxon>
        <taxon>Apiospora</taxon>
    </lineage>
</organism>
<sequence length="177" mass="19770">MVALKNAFIQGLLAVTVAAIPLAPEESSLDVRSQETYPDFTSSALVARKNPDKCEIHIHVDSSNGLCGSHCTEKYTIDIWDKPGTQICKKWGGHETGTWYATNPGNKLELPTTKGKTFWVDGRIPGGTIHDSWRNSFTLSYDTQKWNSGSCANYKFKSARASNGFRHEFDLWCEFDC</sequence>
<keyword evidence="3" id="KW-1185">Reference proteome</keyword>
<name>A0AAW0Q5C9_9PEZI</name>
<gene>
    <name evidence="2" type="ORF">PG999_014760</name>
</gene>
<dbReference type="EMBL" id="JAQQWP010000013">
    <property type="protein sequence ID" value="KAK8092561.1"/>
    <property type="molecule type" value="Genomic_DNA"/>
</dbReference>
<accession>A0AAW0Q5C9</accession>
<evidence type="ECO:0000256" key="1">
    <source>
        <dbReference type="SAM" id="SignalP"/>
    </source>
</evidence>
<evidence type="ECO:0000313" key="2">
    <source>
        <dbReference type="EMBL" id="KAK8092561.1"/>
    </source>
</evidence>
<keyword evidence="1" id="KW-0732">Signal</keyword>